<feature type="coiled-coil region" evidence="1">
    <location>
        <begin position="439"/>
        <end position="466"/>
    </location>
</feature>
<keyword evidence="1" id="KW-0175">Coiled coil</keyword>
<reference evidence="2" key="1">
    <citation type="journal article" date="2020" name="bioRxiv">
        <title>Comparative genomics of Chlamydomonas.</title>
        <authorList>
            <person name="Craig R.J."/>
            <person name="Hasan A.R."/>
            <person name="Ness R.W."/>
            <person name="Keightley P.D."/>
        </authorList>
    </citation>
    <scope>NUCLEOTIDE SEQUENCE</scope>
    <source>
        <strain evidence="2">CCAP 11/70</strain>
    </source>
</reference>
<comment type="caution">
    <text evidence="2">The sequence shown here is derived from an EMBL/GenBank/DDBJ whole genome shotgun (WGS) entry which is preliminary data.</text>
</comment>
<accession>A0A836BXE6</accession>
<evidence type="ECO:0000313" key="2">
    <source>
        <dbReference type="EMBL" id="KAG2491937.1"/>
    </source>
</evidence>
<keyword evidence="3" id="KW-1185">Reference proteome</keyword>
<protein>
    <recommendedName>
        <fullName evidence="4">Mitochondrial F1F0 ATP synthase associated protein</fullName>
    </recommendedName>
</protein>
<dbReference type="EMBL" id="JAEHOE010000048">
    <property type="protein sequence ID" value="KAG2491937.1"/>
    <property type="molecule type" value="Genomic_DNA"/>
</dbReference>
<dbReference type="AlphaFoldDB" id="A0A836BXE6"/>
<proteinExistence type="predicted"/>
<evidence type="ECO:0000256" key="1">
    <source>
        <dbReference type="SAM" id="Coils"/>
    </source>
</evidence>
<organism evidence="2 3">
    <name type="scientific">Edaphochlamys debaryana</name>
    <dbReference type="NCBI Taxonomy" id="47281"/>
    <lineage>
        <taxon>Eukaryota</taxon>
        <taxon>Viridiplantae</taxon>
        <taxon>Chlorophyta</taxon>
        <taxon>core chlorophytes</taxon>
        <taxon>Chlorophyceae</taxon>
        <taxon>CS clade</taxon>
        <taxon>Chlamydomonadales</taxon>
        <taxon>Chlamydomonadales incertae sedis</taxon>
        <taxon>Edaphochlamys</taxon>
    </lineage>
</organism>
<evidence type="ECO:0008006" key="4">
    <source>
        <dbReference type="Google" id="ProtNLM"/>
    </source>
</evidence>
<sequence>MMLRVAARKQELPLLLAQARTYVTPLKVEFSEGISGPKNKESSGLLEEWKGKKEATEGIIKLLQSYKDLGDSKSEPLLKFHNPRTFEDLNAPVPNFRSLNLKPGEVGRFFDNVLSKRASEAVDQKNKWWAERKSEAATAAAGKQGALSTLPVPSWAPGKTVSLEALNKVTDSYLASLVPSRKLAIPSVPATVKDSITAFAASAGADKSAAEIIEQLTKAVADKALVVENGKTVPDFQFVSKALAAKVLAKRRAEVHERYVKMWAKKLLVSPELAAVPIKEVDGQLASKFELLAPQYADLLQAATSGSKTLAERMSNAPALSSFLLKRDKEAIKADFPVSELEAAGAALAKKLEADPAAALEQLLGPELGSGPLAGKPLSEVVAAVTAHKYSADRYMYREGMKLAARYKAEEDALKGELKAVYGDNVDVARFQAQPRTPAQQIVDRLKELEARSAEFKAELEAADNAYLKYAVSKKQKLVTDPTNIAFDEVLYPGLVEELMDIELSELKQEEMKIDDAEEEELWSLTLAAQFRHIQKHFGVDLPHSVLAYMDPVLVKKIDWETTNGLEDWDITLEDMGAEYAREQWGMENLSHHFLPLIRYRREKARKQHGSFDAEMVSGRDA</sequence>
<dbReference type="Proteomes" id="UP000612055">
    <property type="component" value="Unassembled WGS sequence"/>
</dbReference>
<evidence type="ECO:0000313" key="3">
    <source>
        <dbReference type="Proteomes" id="UP000612055"/>
    </source>
</evidence>
<gene>
    <name evidence="2" type="ORF">HYH03_009670</name>
</gene>
<dbReference type="OrthoDB" id="529397at2759"/>
<name>A0A836BXE6_9CHLO</name>